<proteinExistence type="inferred from homology"/>
<comment type="subunit">
    <text evidence="7">Homodimer.</text>
</comment>
<dbReference type="PANTHER" id="PTHR11067">
    <property type="entry name" value="INOSINE TRIPHOSPHATE PYROPHOSPHATASE/HAM1 PROTEIN"/>
    <property type="match status" value="1"/>
</dbReference>
<comment type="catalytic activity">
    <reaction evidence="7">
        <text>dITP + H2O = dIMP + diphosphate + H(+)</text>
        <dbReference type="Rhea" id="RHEA:28342"/>
        <dbReference type="ChEBI" id="CHEBI:15377"/>
        <dbReference type="ChEBI" id="CHEBI:15378"/>
        <dbReference type="ChEBI" id="CHEBI:33019"/>
        <dbReference type="ChEBI" id="CHEBI:61194"/>
        <dbReference type="ChEBI" id="CHEBI:61382"/>
        <dbReference type="EC" id="3.6.1.66"/>
    </reaction>
</comment>
<keyword evidence="5 7" id="KW-0460">Magnesium</keyword>
<gene>
    <name evidence="9" type="primary">rdgB</name>
    <name evidence="9" type="ORF">HCU74_13720</name>
</gene>
<dbReference type="HAMAP" id="MF_01405">
    <property type="entry name" value="Non_canon_purine_NTPase"/>
    <property type="match status" value="1"/>
</dbReference>
<evidence type="ECO:0000256" key="3">
    <source>
        <dbReference type="ARBA" id="ARBA00022741"/>
    </source>
</evidence>
<feature type="binding site" evidence="7">
    <location>
        <position position="70"/>
    </location>
    <ligand>
        <name>substrate</name>
    </ligand>
</feature>
<dbReference type="Proteomes" id="UP000765845">
    <property type="component" value="Unassembled WGS sequence"/>
</dbReference>
<reference evidence="9 10" key="1">
    <citation type="submission" date="2020-04" db="EMBL/GenBank/DDBJ databases">
        <authorList>
            <person name="Yoon J."/>
        </authorList>
    </citation>
    <scope>NUCLEOTIDE SEQUENCE [LARGE SCALE GENOMIC DNA]</scope>
    <source>
        <strain evidence="9 10">KMU-166</strain>
    </source>
</reference>
<evidence type="ECO:0000256" key="6">
    <source>
        <dbReference type="ARBA" id="ARBA00023080"/>
    </source>
</evidence>
<evidence type="ECO:0000256" key="2">
    <source>
        <dbReference type="ARBA" id="ARBA00022723"/>
    </source>
</evidence>
<keyword evidence="10" id="KW-1185">Reference proteome</keyword>
<comment type="caution">
    <text evidence="9">The sequence shown here is derived from an EMBL/GenBank/DDBJ whole genome shotgun (WGS) entry which is preliminary data.</text>
</comment>
<evidence type="ECO:0000256" key="8">
    <source>
        <dbReference type="RuleBase" id="RU003781"/>
    </source>
</evidence>
<dbReference type="InterPro" id="IPR002637">
    <property type="entry name" value="RdgB/HAM1"/>
</dbReference>
<comment type="similarity">
    <text evidence="1 7 8">Belongs to the HAM1 NTPase family.</text>
</comment>
<dbReference type="InterPro" id="IPR020922">
    <property type="entry name" value="dITP/XTP_pyrophosphatase"/>
</dbReference>
<evidence type="ECO:0000313" key="9">
    <source>
        <dbReference type="EMBL" id="NKI18469.1"/>
    </source>
</evidence>
<evidence type="ECO:0000313" key="10">
    <source>
        <dbReference type="Proteomes" id="UP000765845"/>
    </source>
</evidence>
<dbReference type="InterPro" id="IPR029001">
    <property type="entry name" value="ITPase-like_fam"/>
</dbReference>
<comment type="function">
    <text evidence="7">Pyrophosphatase that catalyzes the hydrolysis of nucleoside triphosphates to their monophosphate derivatives, with a high preference for the non-canonical purine nucleotides XTP (xanthosine triphosphate), dITP (deoxyinosine triphosphate) and ITP. Seems to function as a house-cleaning enzyme that removes non-canonical purine nucleotides from the nucleotide pool, thus preventing their incorporation into DNA/RNA and avoiding chromosomal lesions.</text>
</comment>
<feature type="binding site" evidence="7">
    <location>
        <position position="40"/>
    </location>
    <ligand>
        <name>Mg(2+)</name>
        <dbReference type="ChEBI" id="CHEBI:18420"/>
    </ligand>
</feature>
<dbReference type="Pfam" id="PF01725">
    <property type="entry name" value="Ham1p_like"/>
    <property type="match status" value="1"/>
</dbReference>
<sequence length="199" mass="21558">MSLHIVLASGNRGKLAEFSSLLGERFRFSAQSDLGVEEAEETGLSFIENALIKARNASLHTQLPALADDSGLCVNALGGAPGIYSARFAGSDADDSANNAKLIRELKGINDRRAHFHCALVFVRHAEDPAPIICEGRWPGEIVDDARGENGFGYDPHFYIPELGCCSAELPSQQKNRLSHRGRAVAQLIQRLQSEFPAS</sequence>
<name>A0ABX1GGY2_9GAMM</name>
<protein>
    <recommendedName>
        <fullName evidence="7">dITP/XTP pyrophosphatase</fullName>
        <ecNumber evidence="7">3.6.1.66</ecNumber>
    </recommendedName>
    <alternativeName>
        <fullName evidence="7">Non-canonical purine NTP pyrophosphatase</fullName>
    </alternativeName>
    <alternativeName>
        <fullName evidence="7">Non-standard purine NTP pyrophosphatase</fullName>
    </alternativeName>
    <alternativeName>
        <fullName evidence="7">Nucleoside-triphosphate diphosphatase</fullName>
    </alternativeName>
    <alternativeName>
        <fullName evidence="7">Nucleoside-triphosphate pyrophosphatase</fullName>
        <shortName evidence="7">NTPase</shortName>
    </alternativeName>
</protein>
<comment type="catalytic activity">
    <reaction evidence="7">
        <text>ITP + H2O = IMP + diphosphate + H(+)</text>
        <dbReference type="Rhea" id="RHEA:29399"/>
        <dbReference type="ChEBI" id="CHEBI:15377"/>
        <dbReference type="ChEBI" id="CHEBI:15378"/>
        <dbReference type="ChEBI" id="CHEBI:33019"/>
        <dbReference type="ChEBI" id="CHEBI:58053"/>
        <dbReference type="ChEBI" id="CHEBI:61402"/>
        <dbReference type="EC" id="3.6.1.66"/>
    </reaction>
</comment>
<keyword evidence="2 7" id="KW-0479">Metal-binding</keyword>
<dbReference type="EMBL" id="JAAWWK010000005">
    <property type="protein sequence ID" value="NKI18469.1"/>
    <property type="molecule type" value="Genomic_DNA"/>
</dbReference>
<dbReference type="Gene3D" id="3.90.950.10">
    <property type="match status" value="1"/>
</dbReference>
<comment type="catalytic activity">
    <reaction evidence="7">
        <text>XTP + H2O = XMP + diphosphate + H(+)</text>
        <dbReference type="Rhea" id="RHEA:28610"/>
        <dbReference type="ChEBI" id="CHEBI:15377"/>
        <dbReference type="ChEBI" id="CHEBI:15378"/>
        <dbReference type="ChEBI" id="CHEBI:33019"/>
        <dbReference type="ChEBI" id="CHEBI:57464"/>
        <dbReference type="ChEBI" id="CHEBI:61314"/>
        <dbReference type="EC" id="3.6.1.66"/>
    </reaction>
</comment>
<feature type="binding site" evidence="7">
    <location>
        <begin position="9"/>
        <end position="14"/>
    </location>
    <ligand>
        <name>substrate</name>
    </ligand>
</feature>
<evidence type="ECO:0000256" key="5">
    <source>
        <dbReference type="ARBA" id="ARBA00022842"/>
    </source>
</evidence>
<dbReference type="PANTHER" id="PTHR11067:SF9">
    <property type="entry name" value="INOSINE TRIPHOSPHATE PYROPHOSPHATASE"/>
    <property type="match status" value="1"/>
</dbReference>
<dbReference type="NCBIfam" id="TIGR00042">
    <property type="entry name" value="RdgB/HAM1 family non-canonical purine NTP pyrophosphatase"/>
    <property type="match status" value="1"/>
</dbReference>
<organism evidence="9 10">
    <name type="scientific">Spongiibacter thalassae</name>
    <dbReference type="NCBI Taxonomy" id="2721624"/>
    <lineage>
        <taxon>Bacteria</taxon>
        <taxon>Pseudomonadati</taxon>
        <taxon>Pseudomonadota</taxon>
        <taxon>Gammaproteobacteria</taxon>
        <taxon>Cellvibrionales</taxon>
        <taxon>Spongiibacteraceae</taxon>
        <taxon>Spongiibacter</taxon>
    </lineage>
</organism>
<feature type="binding site" evidence="7">
    <location>
        <begin position="152"/>
        <end position="155"/>
    </location>
    <ligand>
        <name>substrate</name>
    </ligand>
</feature>
<dbReference type="SUPFAM" id="SSF52972">
    <property type="entry name" value="ITPase-like"/>
    <property type="match status" value="1"/>
</dbReference>
<dbReference type="EC" id="3.6.1.66" evidence="7"/>
<evidence type="ECO:0000256" key="4">
    <source>
        <dbReference type="ARBA" id="ARBA00022801"/>
    </source>
</evidence>
<feature type="binding site" evidence="7">
    <location>
        <begin position="180"/>
        <end position="181"/>
    </location>
    <ligand>
        <name>substrate</name>
    </ligand>
</feature>
<keyword evidence="3 7" id="KW-0547">Nucleotide-binding</keyword>
<keyword evidence="6 7" id="KW-0546">Nucleotide metabolism</keyword>
<feature type="binding site" evidence="7">
    <location>
        <position position="175"/>
    </location>
    <ligand>
        <name>substrate</name>
    </ligand>
</feature>
<feature type="active site" description="Proton acceptor" evidence="7">
    <location>
        <position position="69"/>
    </location>
</feature>
<dbReference type="RefSeq" id="WP_168451005.1">
    <property type="nucleotide sequence ID" value="NZ_JAAWWK010000005.1"/>
</dbReference>
<keyword evidence="4 7" id="KW-0378">Hydrolase</keyword>
<dbReference type="CDD" id="cd00515">
    <property type="entry name" value="HAM1"/>
    <property type="match status" value="1"/>
</dbReference>
<feature type="binding site" evidence="7">
    <location>
        <position position="69"/>
    </location>
    <ligand>
        <name>Mg(2+)</name>
        <dbReference type="ChEBI" id="CHEBI:18420"/>
    </ligand>
</feature>
<evidence type="ECO:0000256" key="1">
    <source>
        <dbReference type="ARBA" id="ARBA00008023"/>
    </source>
</evidence>
<evidence type="ECO:0000256" key="7">
    <source>
        <dbReference type="HAMAP-Rule" id="MF_01405"/>
    </source>
</evidence>
<comment type="cofactor">
    <cofactor evidence="7">
        <name>Mg(2+)</name>
        <dbReference type="ChEBI" id="CHEBI:18420"/>
    </cofactor>
    <text evidence="7">Binds 1 Mg(2+) ion per subunit.</text>
</comment>
<accession>A0ABX1GGY2</accession>